<evidence type="ECO:0008006" key="3">
    <source>
        <dbReference type="Google" id="ProtNLM"/>
    </source>
</evidence>
<dbReference type="PIRSF" id="PIRSF008502">
    <property type="entry name" value="UCP008502"/>
    <property type="match status" value="1"/>
</dbReference>
<dbReference type="PANTHER" id="PTHR36439">
    <property type="entry name" value="BLL4334 PROTEIN"/>
    <property type="match status" value="1"/>
</dbReference>
<dbReference type="Proteomes" id="UP000321049">
    <property type="component" value="Unassembled WGS sequence"/>
</dbReference>
<proteinExistence type="predicted"/>
<dbReference type="EMBL" id="BJWH01000004">
    <property type="protein sequence ID" value="GEL97599.1"/>
    <property type="molecule type" value="Genomic_DNA"/>
</dbReference>
<gene>
    <name evidence="1" type="ORF">CTE05_11460</name>
</gene>
<dbReference type="AlphaFoldDB" id="A0A511JID4"/>
<keyword evidence="2" id="KW-1185">Reference proteome</keyword>
<organism evidence="1 2">
    <name type="scientific">Cellulomonas terrae</name>
    <dbReference type="NCBI Taxonomy" id="311234"/>
    <lineage>
        <taxon>Bacteria</taxon>
        <taxon>Bacillati</taxon>
        <taxon>Actinomycetota</taxon>
        <taxon>Actinomycetes</taxon>
        <taxon>Micrococcales</taxon>
        <taxon>Cellulomonadaceae</taxon>
        <taxon>Cellulomonas</taxon>
    </lineage>
</organism>
<dbReference type="InterPro" id="IPR012545">
    <property type="entry name" value="DUF1697"/>
</dbReference>
<evidence type="ECO:0000313" key="2">
    <source>
        <dbReference type="Proteomes" id="UP000321049"/>
    </source>
</evidence>
<dbReference type="PANTHER" id="PTHR36439:SF1">
    <property type="entry name" value="DUF1697 DOMAIN-CONTAINING PROTEIN"/>
    <property type="match status" value="1"/>
</dbReference>
<accession>A0A511JID4</accession>
<name>A0A511JID4_9CELL</name>
<sequence length="201" mass="21184">MASLRYLGGTFPAHDVGARCESEGMSPVIALLRAVNVGGRTVRSAQLRAVAEGLGHTQVTTYVNSGNIVLVPSGPMSAVGPGLAGALVAELGFDVPVITRSLAQWDAVVERLPYPDEASSDPSHLVLYCWDGAPAVGDLDPAPYGRESVAFAGHETYVYYPDGIGRSKLTLPVLEKAAGRSGTARNWNTVLALQRLARERA</sequence>
<evidence type="ECO:0000313" key="1">
    <source>
        <dbReference type="EMBL" id="GEL97599.1"/>
    </source>
</evidence>
<comment type="caution">
    <text evidence="1">The sequence shown here is derived from an EMBL/GenBank/DDBJ whole genome shotgun (WGS) entry which is preliminary data.</text>
</comment>
<dbReference type="Pfam" id="PF08002">
    <property type="entry name" value="DUF1697"/>
    <property type="match status" value="1"/>
</dbReference>
<protein>
    <recommendedName>
        <fullName evidence="3">DUF1697 domain-containing protein</fullName>
    </recommendedName>
</protein>
<reference evidence="1 2" key="1">
    <citation type="submission" date="2019-07" db="EMBL/GenBank/DDBJ databases">
        <title>Whole genome shotgun sequence of Cellulomonas terrae NBRC 100819.</title>
        <authorList>
            <person name="Hosoyama A."/>
            <person name="Uohara A."/>
            <person name="Ohji S."/>
            <person name="Ichikawa N."/>
        </authorList>
    </citation>
    <scope>NUCLEOTIDE SEQUENCE [LARGE SCALE GENOMIC DNA]</scope>
    <source>
        <strain evidence="1 2">NBRC 100819</strain>
    </source>
</reference>
<dbReference type="SUPFAM" id="SSF160379">
    <property type="entry name" value="SP0830-like"/>
    <property type="match status" value="1"/>
</dbReference>
<dbReference type="Gene3D" id="3.30.70.1280">
    <property type="entry name" value="SP0830-like domains"/>
    <property type="match status" value="1"/>
</dbReference>